<keyword evidence="1" id="KW-0677">Repeat</keyword>
<dbReference type="GO" id="GO:0045202">
    <property type="term" value="C:synapse"/>
    <property type="evidence" value="ECO:0007669"/>
    <property type="project" value="GOC"/>
</dbReference>
<dbReference type="InterPro" id="IPR013783">
    <property type="entry name" value="Ig-like_fold"/>
</dbReference>
<dbReference type="PANTHER" id="PTHR14234">
    <property type="entry name" value="RIM BINDING PROTEIN-RELATED"/>
    <property type="match status" value="1"/>
</dbReference>
<evidence type="ECO:0000313" key="4">
    <source>
        <dbReference type="EMBL" id="VUZ50732.1"/>
    </source>
</evidence>
<feature type="region of interest" description="Disordered" evidence="2">
    <location>
        <begin position="21"/>
        <end position="42"/>
    </location>
</feature>
<evidence type="ECO:0000256" key="1">
    <source>
        <dbReference type="ARBA" id="ARBA00022737"/>
    </source>
</evidence>
<dbReference type="InterPro" id="IPR036116">
    <property type="entry name" value="FN3_sf"/>
</dbReference>
<dbReference type="Gene3D" id="2.60.40.10">
    <property type="entry name" value="Immunoglobulins"/>
    <property type="match status" value="1"/>
</dbReference>
<dbReference type="SUPFAM" id="SSF49265">
    <property type="entry name" value="Fibronectin type III"/>
    <property type="match status" value="1"/>
</dbReference>
<dbReference type="InterPro" id="IPR057884">
    <property type="entry name" value="FN3_RIM-BP1/2/3"/>
</dbReference>
<gene>
    <name evidence="4" type="ORF">WMSIL1_LOCUS9552</name>
</gene>
<evidence type="ECO:0000256" key="2">
    <source>
        <dbReference type="SAM" id="MobiDB-lite"/>
    </source>
</evidence>
<sequence>YYFLGLPPDTLHRVCVGARRINGPNELPGNPPSLQKNPSMDDHKRNSVFIEFHTAPIGLPDPPKNVQVEAGPQDGVLLVSWRPVPQATHVLPNFKNEPLVHGYSVCINDQPLIDVPGVDRDHVLLPLRQLASLLKSPEFTLATQKSSRHRRHQQF</sequence>
<dbReference type="InterPro" id="IPR040325">
    <property type="entry name" value="RIMBP1/2/3"/>
</dbReference>
<dbReference type="Proteomes" id="UP000321570">
    <property type="component" value="Unassembled WGS sequence"/>
</dbReference>
<feature type="domain" description="RIMS-binding protein 1/2/3 Fn3" evidence="3">
    <location>
        <begin position="58"/>
        <end position="146"/>
    </location>
</feature>
<dbReference type="GO" id="GO:0007274">
    <property type="term" value="P:neuromuscular synaptic transmission"/>
    <property type="evidence" value="ECO:0007669"/>
    <property type="project" value="TreeGrafter"/>
</dbReference>
<feature type="non-terminal residue" evidence="4">
    <location>
        <position position="155"/>
    </location>
</feature>
<dbReference type="PANTHER" id="PTHR14234:SF19">
    <property type="entry name" value="RIM-BINDING PROTEIN, ISOFORM F"/>
    <property type="match status" value="1"/>
</dbReference>
<dbReference type="Pfam" id="PF25523">
    <property type="entry name" value="Ig_RIMBP2"/>
    <property type="match status" value="1"/>
</dbReference>
<keyword evidence="5" id="KW-1185">Reference proteome</keyword>
<organism evidence="4 5">
    <name type="scientific">Hymenolepis diminuta</name>
    <name type="common">Rat tapeworm</name>
    <dbReference type="NCBI Taxonomy" id="6216"/>
    <lineage>
        <taxon>Eukaryota</taxon>
        <taxon>Metazoa</taxon>
        <taxon>Spiralia</taxon>
        <taxon>Lophotrochozoa</taxon>
        <taxon>Platyhelminthes</taxon>
        <taxon>Cestoda</taxon>
        <taxon>Eucestoda</taxon>
        <taxon>Cyclophyllidea</taxon>
        <taxon>Hymenolepididae</taxon>
        <taxon>Hymenolepis</taxon>
    </lineage>
</organism>
<evidence type="ECO:0000259" key="3">
    <source>
        <dbReference type="Pfam" id="PF25523"/>
    </source>
</evidence>
<name>A0A564YTZ0_HYMDI</name>
<evidence type="ECO:0000313" key="5">
    <source>
        <dbReference type="Proteomes" id="UP000321570"/>
    </source>
</evidence>
<feature type="non-terminal residue" evidence="4">
    <location>
        <position position="1"/>
    </location>
</feature>
<accession>A0A564YTZ0</accession>
<dbReference type="EMBL" id="CABIJS010000388">
    <property type="protein sequence ID" value="VUZ50732.1"/>
    <property type="molecule type" value="Genomic_DNA"/>
</dbReference>
<protein>
    <recommendedName>
        <fullName evidence="3">RIMS-binding protein 1/2/3 Fn3 domain-containing protein</fullName>
    </recommendedName>
</protein>
<dbReference type="AlphaFoldDB" id="A0A564YTZ0"/>
<reference evidence="4 5" key="1">
    <citation type="submission" date="2019-07" db="EMBL/GenBank/DDBJ databases">
        <authorList>
            <person name="Jastrzebski P J."/>
            <person name="Paukszto L."/>
            <person name="Jastrzebski P J."/>
        </authorList>
    </citation>
    <scope>NUCLEOTIDE SEQUENCE [LARGE SCALE GENOMIC DNA]</scope>
    <source>
        <strain evidence="4 5">WMS-il1</strain>
    </source>
</reference>
<proteinExistence type="predicted"/>